<keyword evidence="2" id="KW-1185">Reference proteome</keyword>
<organism evidence="1 2">
    <name type="scientific">Luteolibacter soli</name>
    <dbReference type="NCBI Taxonomy" id="3135280"/>
    <lineage>
        <taxon>Bacteria</taxon>
        <taxon>Pseudomonadati</taxon>
        <taxon>Verrucomicrobiota</taxon>
        <taxon>Verrucomicrobiia</taxon>
        <taxon>Verrucomicrobiales</taxon>
        <taxon>Verrucomicrobiaceae</taxon>
        <taxon>Luteolibacter</taxon>
    </lineage>
</organism>
<reference evidence="1 2" key="1">
    <citation type="submission" date="2024-04" db="EMBL/GenBank/DDBJ databases">
        <title>Luteolibacter sp. isolated from soil.</title>
        <authorList>
            <person name="An J."/>
        </authorList>
    </citation>
    <scope>NUCLEOTIDE SEQUENCE [LARGE SCALE GENOMIC DNA]</scope>
    <source>
        <strain evidence="1 2">Y139</strain>
    </source>
</reference>
<dbReference type="Proteomes" id="UP001371305">
    <property type="component" value="Unassembled WGS sequence"/>
</dbReference>
<dbReference type="EMBL" id="JBBUKT010000005">
    <property type="protein sequence ID" value="MEK7951857.1"/>
    <property type="molecule type" value="Genomic_DNA"/>
</dbReference>
<comment type="caution">
    <text evidence="1">The sequence shown here is derived from an EMBL/GenBank/DDBJ whole genome shotgun (WGS) entry which is preliminary data.</text>
</comment>
<evidence type="ECO:0000313" key="1">
    <source>
        <dbReference type="EMBL" id="MEK7951857.1"/>
    </source>
</evidence>
<evidence type="ECO:0000313" key="2">
    <source>
        <dbReference type="Proteomes" id="UP001371305"/>
    </source>
</evidence>
<name>A0ABU9AXV3_9BACT</name>
<gene>
    <name evidence="1" type="ORF">WKV53_15180</name>
</gene>
<sequence>MVEVNVCRPFVGGDETHPSGEQVAFLAMEEVSRGVDDPSFFAAGFPELSDHRHLVRGVVGPVGDVQQGGLEGFVEEDEVSQERHGMRAQGELKVGAFSTVGQAVRVLR</sequence>
<protein>
    <submittedName>
        <fullName evidence="1">Uncharacterized protein</fullName>
    </submittedName>
</protein>
<accession>A0ABU9AXV3</accession>
<dbReference type="RefSeq" id="WP_341405614.1">
    <property type="nucleotide sequence ID" value="NZ_JBBUKT010000005.1"/>
</dbReference>
<proteinExistence type="predicted"/>